<organism evidence="2 3">
    <name type="scientific">Streptantibioticus ferralitis</name>
    <dbReference type="NCBI Taxonomy" id="236510"/>
    <lineage>
        <taxon>Bacteria</taxon>
        <taxon>Bacillati</taxon>
        <taxon>Actinomycetota</taxon>
        <taxon>Actinomycetes</taxon>
        <taxon>Kitasatosporales</taxon>
        <taxon>Streptomycetaceae</taxon>
        <taxon>Streptantibioticus</taxon>
    </lineage>
</organism>
<keyword evidence="3" id="KW-1185">Reference proteome</keyword>
<name>A0ABT5ZAT1_9ACTN</name>
<accession>A0ABT5ZAT1</accession>
<evidence type="ECO:0000256" key="1">
    <source>
        <dbReference type="SAM" id="MobiDB-lite"/>
    </source>
</evidence>
<dbReference type="EMBL" id="JARHTQ010000043">
    <property type="protein sequence ID" value="MDF2260929.1"/>
    <property type="molecule type" value="Genomic_DNA"/>
</dbReference>
<proteinExistence type="predicted"/>
<sequence length="338" mass="36259">MSRPGIADLDDDDLEEGAGASDVPSQGSSPENVPAVLEPVKVAQGRPRPALTLADLPEPEETEAIGPLTAEEESLLQLCMRGIEQFENAWWVMGKSLANIKARRLYRKTHDSFEAFCWDNFRKSRATAYEEMTAYAVGELVSARADRSFEGNSNGVSARADRSFEGNSNGVSARADPAISKKAAAAVNTITQDYGADVSVAVVETIRDAAGKKVPVKVITGVVQKLPRKKEQELTQEELTARAHELATAQAQASLRNGEQERQADGAPGTAMASLHTALSQLKAAHLALAPAKVKQALEEAPEEAAELLADAEDTAVKAANRARQQLQPARKRGRPRS</sequence>
<feature type="region of interest" description="Disordered" evidence="1">
    <location>
        <begin position="1"/>
        <end position="54"/>
    </location>
</feature>
<dbReference type="RefSeq" id="WP_275822025.1">
    <property type="nucleotide sequence ID" value="NZ_BAAANM010000041.1"/>
</dbReference>
<feature type="region of interest" description="Disordered" evidence="1">
    <location>
        <begin position="251"/>
        <end position="271"/>
    </location>
</feature>
<evidence type="ECO:0000313" key="2">
    <source>
        <dbReference type="EMBL" id="MDF2260929.1"/>
    </source>
</evidence>
<feature type="region of interest" description="Disordered" evidence="1">
    <location>
        <begin position="317"/>
        <end position="338"/>
    </location>
</feature>
<feature type="region of interest" description="Disordered" evidence="1">
    <location>
        <begin position="149"/>
        <end position="172"/>
    </location>
</feature>
<protein>
    <submittedName>
        <fullName evidence="2">Uncharacterized protein</fullName>
    </submittedName>
</protein>
<gene>
    <name evidence="2" type="ORF">P2L57_36010</name>
</gene>
<dbReference type="Proteomes" id="UP001220022">
    <property type="component" value="Unassembled WGS sequence"/>
</dbReference>
<evidence type="ECO:0000313" key="3">
    <source>
        <dbReference type="Proteomes" id="UP001220022"/>
    </source>
</evidence>
<comment type="caution">
    <text evidence="2">The sequence shown here is derived from an EMBL/GenBank/DDBJ whole genome shotgun (WGS) entry which is preliminary data.</text>
</comment>
<reference evidence="2 3" key="1">
    <citation type="submission" date="2023-03" db="EMBL/GenBank/DDBJ databases">
        <title>Draft genome sequence of type strain Streptomyces ferralitis JCM 14344.</title>
        <authorList>
            <person name="Klaysubun C."/>
            <person name="Duangmal K."/>
        </authorList>
    </citation>
    <scope>NUCLEOTIDE SEQUENCE [LARGE SCALE GENOMIC DNA]</scope>
    <source>
        <strain evidence="2 3">JCM 14344</strain>
    </source>
</reference>